<evidence type="ECO:0000313" key="4">
    <source>
        <dbReference type="Proteomes" id="UP000308489"/>
    </source>
</evidence>
<accession>A0A4U9RF99</accession>
<proteinExistence type="predicted"/>
<keyword evidence="1" id="KW-0812">Transmembrane</keyword>
<dbReference type="AlphaFoldDB" id="A0A4U9RF99"/>
<keyword evidence="4" id="KW-1185">Reference proteome</keyword>
<dbReference type="RefSeq" id="WP_138210256.1">
    <property type="nucleotide sequence ID" value="NZ_CBCRUQ010000005.1"/>
</dbReference>
<feature type="transmembrane region" description="Helical" evidence="1">
    <location>
        <begin position="7"/>
        <end position="28"/>
    </location>
</feature>
<feature type="transmembrane region" description="Helical" evidence="1">
    <location>
        <begin position="239"/>
        <end position="258"/>
    </location>
</feature>
<feature type="transmembrane region" description="Helical" evidence="1">
    <location>
        <begin position="34"/>
        <end position="56"/>
    </location>
</feature>
<organism evidence="3 4">
    <name type="scientific">Hathewaya histolytica</name>
    <name type="common">Clostridium histolyticum</name>
    <dbReference type="NCBI Taxonomy" id="1498"/>
    <lineage>
        <taxon>Bacteria</taxon>
        <taxon>Bacillati</taxon>
        <taxon>Bacillota</taxon>
        <taxon>Clostridia</taxon>
        <taxon>Eubacteriales</taxon>
        <taxon>Clostridiaceae</taxon>
        <taxon>Hathewaya</taxon>
    </lineage>
</organism>
<sequence length="293" mass="34051">MYKPKKNFMSYFMIMTLIILNIILIYITKNLASYTLWTIIKISLIIFDLYEIYYIIFGMTLNYEINEKSVIIKGYSGIKKITIDFKDIIGYKVEKEIDGIKLSGVIFSDFAIGRCYIERLGTTRMYITSKDEVIYILTKEMNFAITPKEVEGFRKALENSNVKYIDHDVKSSVQEVSLHKDKIFMIPLVITSILSFIMIIVPFIYYLKGGISYTMPIGFDARFNPTKFGTGKQFAFQQMIYGSLNLALLFCMYFASSINAKYDRKSSYKYIYIALVVAITFTVMQFKILSLYL</sequence>
<feature type="transmembrane region" description="Helical" evidence="1">
    <location>
        <begin position="183"/>
        <end position="207"/>
    </location>
</feature>
<name>A0A4U9RF99_HATHI</name>
<gene>
    <name evidence="3" type="ORF">NCTC503_01624</name>
</gene>
<evidence type="ECO:0000256" key="1">
    <source>
        <dbReference type="SAM" id="Phobius"/>
    </source>
</evidence>
<protein>
    <submittedName>
        <fullName evidence="3">Membrane protein</fullName>
    </submittedName>
</protein>
<keyword evidence="1" id="KW-0472">Membrane</keyword>
<feature type="domain" description="Bacterial Pleckstrin homology" evidence="2">
    <location>
        <begin position="62"/>
        <end position="159"/>
    </location>
</feature>
<dbReference type="Proteomes" id="UP000308489">
    <property type="component" value="Chromosome 1"/>
</dbReference>
<keyword evidence="1" id="KW-1133">Transmembrane helix</keyword>
<dbReference type="InterPro" id="IPR027783">
    <property type="entry name" value="Bacterial_PH-related"/>
</dbReference>
<feature type="transmembrane region" description="Helical" evidence="1">
    <location>
        <begin position="270"/>
        <end position="292"/>
    </location>
</feature>
<evidence type="ECO:0000259" key="2">
    <source>
        <dbReference type="Pfam" id="PF10882"/>
    </source>
</evidence>
<reference evidence="3 4" key="1">
    <citation type="submission" date="2019-05" db="EMBL/GenBank/DDBJ databases">
        <authorList>
            <consortium name="Pathogen Informatics"/>
        </authorList>
    </citation>
    <scope>NUCLEOTIDE SEQUENCE [LARGE SCALE GENOMIC DNA]</scope>
    <source>
        <strain evidence="3 4">NCTC503</strain>
    </source>
</reference>
<dbReference type="Pfam" id="PF10882">
    <property type="entry name" value="bPH_5"/>
    <property type="match status" value="1"/>
</dbReference>
<dbReference type="OrthoDB" id="1932057at2"/>
<dbReference type="EMBL" id="LR590481">
    <property type="protein sequence ID" value="VTQ90542.1"/>
    <property type="molecule type" value="Genomic_DNA"/>
</dbReference>
<evidence type="ECO:0000313" key="3">
    <source>
        <dbReference type="EMBL" id="VTQ90542.1"/>
    </source>
</evidence>
<dbReference type="KEGG" id="hhw:NCTC503_01624"/>